<keyword evidence="3" id="KW-0175">Coiled coil</keyword>
<dbReference type="PANTHER" id="PTHR33449">
    <property type="entry name" value="NUCLEOID-ASSOCIATED PROTEIN YBAB"/>
    <property type="match status" value="1"/>
</dbReference>
<comment type="subunit">
    <text evidence="2">Homodimer.</text>
</comment>
<sequence>MGSGFSKMKKQAKALQEQFADMQEDLQNMRVTGSAGSGLVEVLMNGDKEVLEVKINPDCVDKDDLEGLQDLLVAALKDANEKVKEQSPDNDLGGLGLPFGM</sequence>
<feature type="coiled-coil region" evidence="3">
    <location>
        <begin position="5"/>
        <end position="32"/>
    </location>
</feature>
<name>A0A2A4YLI7_UNCAE</name>
<dbReference type="SUPFAM" id="SSF82607">
    <property type="entry name" value="YbaB-like"/>
    <property type="match status" value="1"/>
</dbReference>
<comment type="subcellular location">
    <subcellularLocation>
        <location evidence="2">Cytoplasm</location>
        <location evidence="2">Nucleoid</location>
    </subcellularLocation>
</comment>
<organism evidence="5 6">
    <name type="scientific">Aerophobetes bacterium</name>
    <dbReference type="NCBI Taxonomy" id="2030807"/>
    <lineage>
        <taxon>Bacteria</taxon>
        <taxon>Candidatus Aerophobota</taxon>
    </lineage>
</organism>
<proteinExistence type="inferred from homology"/>
<dbReference type="GO" id="GO:0005829">
    <property type="term" value="C:cytosol"/>
    <property type="evidence" value="ECO:0007669"/>
    <property type="project" value="TreeGrafter"/>
</dbReference>
<dbReference type="HAMAP" id="MF_00274">
    <property type="entry name" value="DNA_YbaB_EbfC"/>
    <property type="match status" value="1"/>
</dbReference>
<reference evidence="6" key="1">
    <citation type="submission" date="2017-08" db="EMBL/GenBank/DDBJ databases">
        <title>A dynamic microbial community with high functional redundancy inhabits the cold, oxic subseafloor aquifer.</title>
        <authorList>
            <person name="Tully B.J."/>
            <person name="Wheat C.G."/>
            <person name="Glazer B.T."/>
            <person name="Huber J.A."/>
        </authorList>
    </citation>
    <scope>NUCLEOTIDE SEQUENCE [LARGE SCALE GENOMIC DNA]</scope>
</reference>
<protein>
    <recommendedName>
        <fullName evidence="2">Nucleoid-associated protein COB11_01775</fullName>
    </recommendedName>
</protein>
<keyword evidence="1 2" id="KW-0238">DNA-binding</keyword>
<feature type="region of interest" description="Disordered" evidence="4">
    <location>
        <begin position="82"/>
        <end position="101"/>
    </location>
</feature>
<dbReference type="EMBL" id="NVUU01000014">
    <property type="protein sequence ID" value="PCI95584.1"/>
    <property type="molecule type" value="Genomic_DNA"/>
</dbReference>
<evidence type="ECO:0000313" key="5">
    <source>
        <dbReference type="EMBL" id="PCI95584.1"/>
    </source>
</evidence>
<evidence type="ECO:0000256" key="3">
    <source>
        <dbReference type="SAM" id="Coils"/>
    </source>
</evidence>
<dbReference type="NCBIfam" id="TIGR00103">
    <property type="entry name" value="DNA_YbaB_EbfC"/>
    <property type="match status" value="1"/>
</dbReference>
<comment type="caution">
    <text evidence="5">The sequence shown here is derived from an EMBL/GenBank/DDBJ whole genome shotgun (WGS) entry which is preliminary data.</text>
</comment>
<dbReference type="InterPro" id="IPR004401">
    <property type="entry name" value="YbaB/EbfC"/>
</dbReference>
<evidence type="ECO:0000256" key="1">
    <source>
        <dbReference type="ARBA" id="ARBA00023125"/>
    </source>
</evidence>
<dbReference type="AlphaFoldDB" id="A0A2A4YLI7"/>
<dbReference type="PANTHER" id="PTHR33449:SF1">
    <property type="entry name" value="NUCLEOID-ASSOCIATED PROTEIN YBAB"/>
    <property type="match status" value="1"/>
</dbReference>
<comment type="similarity">
    <text evidence="2">Belongs to the YbaB/EbfC family.</text>
</comment>
<evidence type="ECO:0000256" key="4">
    <source>
        <dbReference type="SAM" id="MobiDB-lite"/>
    </source>
</evidence>
<gene>
    <name evidence="5" type="ORF">COB11_01775</name>
</gene>
<dbReference type="InterPro" id="IPR036894">
    <property type="entry name" value="YbaB-like_sf"/>
</dbReference>
<dbReference type="GO" id="GO:0043590">
    <property type="term" value="C:bacterial nucleoid"/>
    <property type="evidence" value="ECO:0007669"/>
    <property type="project" value="UniProtKB-UniRule"/>
</dbReference>
<evidence type="ECO:0000313" key="6">
    <source>
        <dbReference type="Proteomes" id="UP000217838"/>
    </source>
</evidence>
<dbReference type="PIRSF" id="PIRSF004555">
    <property type="entry name" value="UCP004555"/>
    <property type="match status" value="1"/>
</dbReference>
<evidence type="ECO:0000256" key="2">
    <source>
        <dbReference type="HAMAP-Rule" id="MF_00274"/>
    </source>
</evidence>
<keyword evidence="2" id="KW-0963">Cytoplasm</keyword>
<comment type="function">
    <text evidence="2">Binds to DNA and alters its conformation. May be involved in regulation of gene expression, nucleoid organization and DNA protection.</text>
</comment>
<dbReference type="Pfam" id="PF02575">
    <property type="entry name" value="YbaB_DNA_bd"/>
    <property type="match status" value="1"/>
</dbReference>
<accession>A0A2A4YLI7</accession>
<dbReference type="Proteomes" id="UP000217838">
    <property type="component" value="Unassembled WGS sequence"/>
</dbReference>
<dbReference type="GO" id="GO:0003677">
    <property type="term" value="F:DNA binding"/>
    <property type="evidence" value="ECO:0007669"/>
    <property type="project" value="UniProtKB-UniRule"/>
</dbReference>
<dbReference type="Gene3D" id="3.30.1310.10">
    <property type="entry name" value="Nucleoid-associated protein YbaB-like domain"/>
    <property type="match status" value="1"/>
</dbReference>